<name>A0ABV1DYK4_9FIRM</name>
<evidence type="ECO:0000313" key="1">
    <source>
        <dbReference type="EMBL" id="MEQ2440138.1"/>
    </source>
</evidence>
<dbReference type="RefSeq" id="WP_349218529.1">
    <property type="nucleotide sequence ID" value="NZ_JBBMFD010000005.1"/>
</dbReference>
<keyword evidence="2" id="KW-1185">Reference proteome</keyword>
<dbReference type="EMBL" id="JBBMFD010000005">
    <property type="protein sequence ID" value="MEQ2440138.1"/>
    <property type="molecule type" value="Genomic_DNA"/>
</dbReference>
<dbReference type="Proteomes" id="UP001489509">
    <property type="component" value="Unassembled WGS sequence"/>
</dbReference>
<sequence>MQVSADNRISETDRKFCEAHQAAYVDAKASLSELEYMWTDIVNRQAETLKPIEEIWNNVQRYIHLPHFSEQDIRNQLEELNELFISNLVRYFNHSYNVSLDSNTVIDVLLPHKPKSDYHSPNTEAIAGYHQKLRSMEVDYKDVLDQIFIQLGGRTFLERALDEIKEACHKAAWCTYTGKAEYELKSDTIRFTYGCRFESMFGKWELNDKMKSILIGLAYFETGTFGYYPAAISKLLGWSYREDPVVIFSNYTKLQSLRMFKNGRVDIKFKSKDYAGRFVSEFLGSCPLMEVKK</sequence>
<organism evidence="1 2">
    <name type="scientific">Solibaculum intestinale</name>
    <dbReference type="NCBI Taxonomy" id="3133165"/>
    <lineage>
        <taxon>Bacteria</taxon>
        <taxon>Bacillati</taxon>
        <taxon>Bacillota</taxon>
        <taxon>Clostridia</taxon>
        <taxon>Eubacteriales</taxon>
        <taxon>Oscillospiraceae</taxon>
        <taxon>Solibaculum</taxon>
    </lineage>
</organism>
<protein>
    <submittedName>
        <fullName evidence="1">Uncharacterized protein</fullName>
    </submittedName>
</protein>
<accession>A0ABV1DYK4</accession>
<proteinExistence type="predicted"/>
<reference evidence="1 2" key="1">
    <citation type="submission" date="2024-03" db="EMBL/GenBank/DDBJ databases">
        <title>Human intestinal bacterial collection.</title>
        <authorList>
            <person name="Pauvert C."/>
            <person name="Hitch T.C.A."/>
            <person name="Clavel T."/>
        </authorList>
    </citation>
    <scope>NUCLEOTIDE SEQUENCE [LARGE SCALE GENOMIC DNA]</scope>
    <source>
        <strain evidence="1 2">CLA-JM-H44</strain>
    </source>
</reference>
<comment type="caution">
    <text evidence="1">The sequence shown here is derived from an EMBL/GenBank/DDBJ whole genome shotgun (WGS) entry which is preliminary data.</text>
</comment>
<evidence type="ECO:0000313" key="2">
    <source>
        <dbReference type="Proteomes" id="UP001489509"/>
    </source>
</evidence>
<gene>
    <name evidence="1" type="ORF">WMO26_04790</name>
</gene>